<comment type="caution">
    <text evidence="2">The sequence shown here is derived from an EMBL/GenBank/DDBJ whole genome shotgun (WGS) entry which is preliminary data.</text>
</comment>
<evidence type="ECO:0000313" key="3">
    <source>
        <dbReference type="Proteomes" id="UP000033815"/>
    </source>
</evidence>
<keyword evidence="1" id="KW-0812">Transmembrane</keyword>
<keyword evidence="1" id="KW-0472">Membrane</keyword>
<protein>
    <submittedName>
        <fullName evidence="2">Uncharacterized protein</fullName>
    </submittedName>
</protein>
<reference evidence="2 3" key="1">
    <citation type="journal article" date="2015" name="Nature">
        <title>rRNA introns, odd ribosomes, and small enigmatic genomes across a large radiation of phyla.</title>
        <authorList>
            <person name="Brown C.T."/>
            <person name="Hug L.A."/>
            <person name="Thomas B.C."/>
            <person name="Sharon I."/>
            <person name="Castelle C.J."/>
            <person name="Singh A."/>
            <person name="Wilkins M.J."/>
            <person name="Williams K.H."/>
            <person name="Banfield J.F."/>
        </authorList>
    </citation>
    <scope>NUCLEOTIDE SEQUENCE [LARGE SCALE GENOMIC DNA]</scope>
</reference>
<feature type="transmembrane region" description="Helical" evidence="1">
    <location>
        <begin position="29"/>
        <end position="56"/>
    </location>
</feature>
<dbReference type="Proteomes" id="UP000033815">
    <property type="component" value="Unassembled WGS sequence"/>
</dbReference>
<name>A0A837I9F3_9BACT</name>
<organism evidence="2 3">
    <name type="scientific">Candidatus Nomurabacteria bacterium GW2011_GWB1_44_12</name>
    <dbReference type="NCBI Taxonomy" id="1618748"/>
    <lineage>
        <taxon>Bacteria</taxon>
        <taxon>Candidatus Nomuraibacteriota</taxon>
    </lineage>
</organism>
<evidence type="ECO:0000313" key="2">
    <source>
        <dbReference type="EMBL" id="KKT36496.1"/>
    </source>
</evidence>
<proteinExistence type="predicted"/>
<dbReference type="EMBL" id="LCHP01000006">
    <property type="protein sequence ID" value="KKT36496.1"/>
    <property type="molecule type" value="Genomic_DNA"/>
</dbReference>
<accession>A0A837I9F3</accession>
<sequence length="65" mass="7477">MEQEILNRLQAQEDLLQKVYISTEKTRKYFLWTFYATLALFVLPLVGLMFAIPALLSTLGSAYGF</sequence>
<evidence type="ECO:0000256" key="1">
    <source>
        <dbReference type="SAM" id="Phobius"/>
    </source>
</evidence>
<dbReference type="AlphaFoldDB" id="A0A837I9F3"/>
<gene>
    <name evidence="2" type="ORF">UW25_C0006G0018</name>
</gene>
<keyword evidence="1" id="KW-1133">Transmembrane helix</keyword>